<dbReference type="PROSITE" id="PS01098">
    <property type="entry name" value="LIPASE_GDSL_SER"/>
    <property type="match status" value="1"/>
</dbReference>
<dbReference type="InterPro" id="IPR008265">
    <property type="entry name" value="Lipase_GDSL_AS"/>
</dbReference>
<gene>
    <name evidence="6" type="ORF">BRARA_C01319</name>
</gene>
<dbReference type="Pfam" id="PF00657">
    <property type="entry name" value="Lipase_GDSL"/>
    <property type="match status" value="1"/>
</dbReference>
<accession>A0A397ZXN3</accession>
<dbReference type="GO" id="GO:0016298">
    <property type="term" value="F:lipase activity"/>
    <property type="evidence" value="ECO:0007669"/>
    <property type="project" value="InterPro"/>
</dbReference>
<keyword evidence="3" id="KW-0442">Lipid degradation</keyword>
<protein>
    <recommendedName>
        <fullName evidence="8">GDSL esterase/lipase At5g55050-like</fullName>
    </recommendedName>
</protein>
<organism evidence="6 7">
    <name type="scientific">Brassica campestris</name>
    <name type="common">Field mustard</name>
    <dbReference type="NCBI Taxonomy" id="3711"/>
    <lineage>
        <taxon>Eukaryota</taxon>
        <taxon>Viridiplantae</taxon>
        <taxon>Streptophyta</taxon>
        <taxon>Embryophyta</taxon>
        <taxon>Tracheophyta</taxon>
        <taxon>Spermatophyta</taxon>
        <taxon>Magnoliopsida</taxon>
        <taxon>eudicotyledons</taxon>
        <taxon>Gunneridae</taxon>
        <taxon>Pentapetalae</taxon>
        <taxon>rosids</taxon>
        <taxon>malvids</taxon>
        <taxon>Brassicales</taxon>
        <taxon>Brassicaceae</taxon>
        <taxon>Brassiceae</taxon>
        <taxon>Brassica</taxon>
    </lineage>
</organism>
<sequence>MSANNLPFLSVFLLSLLRFDSIPGLEAAAGKLGSIPGVYVFGDSLVDAGNNNYLPFSVAKGNYPHNGIDFPKKKATGRFCNGKNFADVIAEKIGLPLPPPYLSLRGLLKWRKRESAAVTGVNFASGGAGIFDGSSQFPGQAIPLSQQLKHWLSIHKALTRKLGRSKAQIHLSKSLFVMVIGSNDLLNYIGSSQLRRKSSPQQYTQSVVDRFKAQLKTVQETGARRFLILGVAELGCMPSRREKNSTTHECNKEANMLASLYNKALIKMLQQLKEELKSSMAYSYFDMFNSVHDIVSNPAHYGFSDVTSACCGSGVLNAELPCFPVSNLCSDRTKYLFWDRYGHPTEAAARTIVNFVLSEDTQYSSPLTLTQLVSS</sequence>
<keyword evidence="5" id="KW-0732">Signal</keyword>
<keyword evidence="2" id="KW-0378">Hydrolase</keyword>
<dbReference type="PANTHER" id="PTHR45648:SF122">
    <property type="match status" value="1"/>
</dbReference>
<name>A0A397ZXN3_BRACM</name>
<dbReference type="InterPro" id="IPR035669">
    <property type="entry name" value="SGNH_plant_lipase-like"/>
</dbReference>
<dbReference type="EMBL" id="CM010630">
    <property type="protein sequence ID" value="RID69214.1"/>
    <property type="molecule type" value="Genomic_DNA"/>
</dbReference>
<keyword evidence="4" id="KW-0443">Lipid metabolism</keyword>
<comment type="similarity">
    <text evidence="1">Belongs to the 'GDSL' lipolytic enzyme family.</text>
</comment>
<proteinExistence type="inferred from homology"/>
<evidence type="ECO:0000256" key="4">
    <source>
        <dbReference type="ARBA" id="ARBA00023098"/>
    </source>
</evidence>
<dbReference type="SUPFAM" id="SSF52266">
    <property type="entry name" value="SGNH hydrolase"/>
    <property type="match status" value="1"/>
</dbReference>
<dbReference type="Proteomes" id="UP000264353">
    <property type="component" value="Chromosome A3"/>
</dbReference>
<evidence type="ECO:0000256" key="2">
    <source>
        <dbReference type="ARBA" id="ARBA00022801"/>
    </source>
</evidence>
<evidence type="ECO:0000256" key="3">
    <source>
        <dbReference type="ARBA" id="ARBA00022963"/>
    </source>
</evidence>
<evidence type="ECO:0000313" key="6">
    <source>
        <dbReference type="EMBL" id="RID69214.1"/>
    </source>
</evidence>
<dbReference type="PANTHER" id="PTHR45648">
    <property type="entry name" value="GDSL LIPASE/ACYLHYDROLASE FAMILY PROTEIN (AFU_ORTHOLOGUE AFUA_4G14700)"/>
    <property type="match status" value="1"/>
</dbReference>
<dbReference type="GO" id="GO:0016042">
    <property type="term" value="P:lipid catabolic process"/>
    <property type="evidence" value="ECO:0007669"/>
    <property type="project" value="UniProtKB-KW"/>
</dbReference>
<evidence type="ECO:0008006" key="8">
    <source>
        <dbReference type="Google" id="ProtNLM"/>
    </source>
</evidence>
<dbReference type="Gene3D" id="3.40.50.1110">
    <property type="entry name" value="SGNH hydrolase"/>
    <property type="match status" value="1"/>
</dbReference>
<dbReference type="CDD" id="cd01837">
    <property type="entry name" value="SGNH_plant_lipase_like"/>
    <property type="match status" value="1"/>
</dbReference>
<feature type="signal peptide" evidence="5">
    <location>
        <begin position="1"/>
        <end position="27"/>
    </location>
</feature>
<evidence type="ECO:0000256" key="1">
    <source>
        <dbReference type="ARBA" id="ARBA00008668"/>
    </source>
</evidence>
<reference evidence="6 7" key="1">
    <citation type="submission" date="2018-06" db="EMBL/GenBank/DDBJ databases">
        <title>WGS assembly of Brassica rapa FPsc.</title>
        <authorList>
            <person name="Bowman J."/>
            <person name="Kohchi T."/>
            <person name="Yamato K."/>
            <person name="Jenkins J."/>
            <person name="Shu S."/>
            <person name="Ishizaki K."/>
            <person name="Yamaoka S."/>
            <person name="Nishihama R."/>
            <person name="Nakamura Y."/>
            <person name="Berger F."/>
            <person name="Adam C."/>
            <person name="Aki S."/>
            <person name="Althoff F."/>
            <person name="Araki T."/>
            <person name="Arteaga-Vazquez M."/>
            <person name="Balasubrmanian S."/>
            <person name="Bauer D."/>
            <person name="Boehm C."/>
            <person name="Briginshaw L."/>
            <person name="Caballero-Perez J."/>
            <person name="Catarino B."/>
            <person name="Chen F."/>
            <person name="Chiyoda S."/>
            <person name="Chovatia M."/>
            <person name="Davies K."/>
            <person name="Delmans M."/>
            <person name="Demura T."/>
            <person name="Dierschke T."/>
            <person name="Dolan L."/>
            <person name="Dorantes-Acosta A."/>
            <person name="Eklund D."/>
            <person name="Florent S."/>
            <person name="Flores-Sandoval E."/>
            <person name="Fujiyama A."/>
            <person name="Fukuzawa H."/>
            <person name="Galik B."/>
            <person name="Grimanelli D."/>
            <person name="Grimwood J."/>
            <person name="Grossniklaus U."/>
            <person name="Hamada T."/>
            <person name="Haseloff J."/>
            <person name="Hetherington A."/>
            <person name="Higo A."/>
            <person name="Hirakawa Y."/>
            <person name="Hundley H."/>
            <person name="Ikeda Y."/>
            <person name="Inoue K."/>
            <person name="Inoue S."/>
            <person name="Ishida S."/>
            <person name="Jia Q."/>
            <person name="Kakita M."/>
            <person name="Kanazawa T."/>
            <person name="Kawai Y."/>
            <person name="Kawashima T."/>
            <person name="Kennedy M."/>
            <person name="Kinose K."/>
            <person name="Kinoshita T."/>
            <person name="Kohara Y."/>
            <person name="Koide E."/>
            <person name="Komatsu K."/>
            <person name="Kopischke S."/>
            <person name="Kubo M."/>
            <person name="Kyozuka J."/>
            <person name="Lagercrantz U."/>
            <person name="Lin S."/>
            <person name="Lindquist E."/>
            <person name="Lipzen A."/>
            <person name="Lu C."/>
            <person name="Luna E."/>
            <person name="Martienssen R."/>
            <person name="Minamino N."/>
            <person name="Mizutani M."/>
            <person name="Mizutani M."/>
            <person name="Mochizuki N."/>
            <person name="Monte I."/>
            <person name="Mosher R."/>
            <person name="Nagasaki H."/>
            <person name="Nakagami H."/>
            <person name="Naramoto S."/>
            <person name="Nishitani K."/>
            <person name="Ohtani M."/>
            <person name="Okamoto T."/>
            <person name="Okumura M."/>
            <person name="Phillips J."/>
            <person name="Pollak B."/>
            <person name="Reinders A."/>
            <person name="Roevekamp M."/>
            <person name="Sano R."/>
            <person name="Sawa S."/>
            <person name="Schmid M."/>
            <person name="Shirakawa M."/>
            <person name="Solano R."/>
            <person name="Spunde A."/>
            <person name="Suetsugu N."/>
            <person name="Sugano S."/>
            <person name="Sugiyama A."/>
            <person name="Sun R."/>
            <person name="Suzuki Y."/>
            <person name="Takenaka M."/>
            <person name="Takezawa D."/>
            <person name="Tomogane H."/>
            <person name="Tsuzuki M."/>
            <person name="Ueda T."/>
            <person name="Umeda M."/>
            <person name="Ward J."/>
            <person name="Watanabe Y."/>
            <person name="Yazaki K."/>
            <person name="Yokoyama R."/>
            <person name="Yoshitake Y."/>
            <person name="Yotsui I."/>
            <person name="Zachgo S."/>
            <person name="Schmutz J."/>
        </authorList>
    </citation>
    <scope>NUCLEOTIDE SEQUENCE [LARGE SCALE GENOMIC DNA]</scope>
    <source>
        <strain evidence="7">cv. B-3</strain>
    </source>
</reference>
<feature type="chain" id="PRO_5017252516" description="GDSL esterase/lipase At5g55050-like" evidence="5">
    <location>
        <begin position="28"/>
        <end position="375"/>
    </location>
</feature>
<dbReference type="InterPro" id="IPR036514">
    <property type="entry name" value="SGNH_hydro_sf"/>
</dbReference>
<dbReference type="AlphaFoldDB" id="A0A397ZXN3"/>
<evidence type="ECO:0000256" key="5">
    <source>
        <dbReference type="SAM" id="SignalP"/>
    </source>
</evidence>
<dbReference type="InterPro" id="IPR001087">
    <property type="entry name" value="GDSL"/>
</dbReference>
<dbReference type="InterPro" id="IPR051058">
    <property type="entry name" value="GDSL_Est/Lipase"/>
</dbReference>
<evidence type="ECO:0000313" key="7">
    <source>
        <dbReference type="Proteomes" id="UP000264353"/>
    </source>
</evidence>